<comment type="similarity">
    <text evidence="6">Belongs to the dicarboxylate/amino acid:cation symporter (DAACS) (TC 2.A.23) family.</text>
</comment>
<dbReference type="GO" id="GO:0005313">
    <property type="term" value="F:L-glutamate transmembrane transporter activity"/>
    <property type="evidence" value="ECO:0007669"/>
    <property type="project" value="TreeGrafter"/>
</dbReference>
<feature type="transmembrane region" description="Helical" evidence="6">
    <location>
        <begin position="139"/>
        <end position="158"/>
    </location>
</feature>
<reference evidence="7 8" key="1">
    <citation type="submission" date="2021-06" db="EMBL/GenBank/DDBJ databases">
        <authorList>
            <person name="Palmer J.M."/>
        </authorList>
    </citation>
    <scope>NUCLEOTIDE SEQUENCE [LARGE SCALE GENOMIC DNA]</scope>
    <source>
        <strain evidence="7 8">MEX-2019</strain>
        <tissue evidence="7">Muscle</tissue>
    </source>
</reference>
<evidence type="ECO:0000256" key="4">
    <source>
        <dbReference type="ARBA" id="ARBA00022989"/>
    </source>
</evidence>
<evidence type="ECO:0000313" key="8">
    <source>
        <dbReference type="Proteomes" id="UP001311232"/>
    </source>
</evidence>
<keyword evidence="6" id="KW-0769">Symport</keyword>
<dbReference type="AlphaFoldDB" id="A0AAV9S3H8"/>
<proteinExistence type="inferred from homology"/>
<keyword evidence="4 6" id="KW-1133">Transmembrane helix</keyword>
<dbReference type="PRINTS" id="PR00173">
    <property type="entry name" value="EDTRNSPORT"/>
</dbReference>
<dbReference type="GO" id="GO:0015501">
    <property type="term" value="F:glutamate:sodium symporter activity"/>
    <property type="evidence" value="ECO:0007669"/>
    <property type="project" value="TreeGrafter"/>
</dbReference>
<evidence type="ECO:0000313" key="7">
    <source>
        <dbReference type="EMBL" id="KAK5615715.1"/>
    </source>
</evidence>
<keyword evidence="3 6" id="KW-0812">Transmembrane</keyword>
<protein>
    <recommendedName>
        <fullName evidence="6">Amino acid transporter</fullName>
    </recommendedName>
</protein>
<name>A0AAV9S3H8_9TELE</name>
<feature type="transmembrane region" description="Helical" evidence="6">
    <location>
        <begin position="219"/>
        <end position="241"/>
    </location>
</feature>
<evidence type="ECO:0000256" key="2">
    <source>
        <dbReference type="ARBA" id="ARBA00022448"/>
    </source>
</evidence>
<dbReference type="GO" id="GO:0005886">
    <property type="term" value="C:plasma membrane"/>
    <property type="evidence" value="ECO:0007669"/>
    <property type="project" value="TreeGrafter"/>
</dbReference>
<dbReference type="InterPro" id="IPR001991">
    <property type="entry name" value="Na-dicarboxylate_symporter"/>
</dbReference>
<dbReference type="Proteomes" id="UP001311232">
    <property type="component" value="Unassembled WGS sequence"/>
</dbReference>
<dbReference type="Pfam" id="PF00375">
    <property type="entry name" value="SDF"/>
    <property type="match status" value="1"/>
</dbReference>
<feature type="transmembrane region" description="Helical" evidence="6">
    <location>
        <begin position="6"/>
        <end position="29"/>
    </location>
</feature>
<keyword evidence="8" id="KW-1185">Reference proteome</keyword>
<comment type="subcellular location">
    <subcellularLocation>
        <location evidence="1 6">Membrane</location>
        <topology evidence="1 6">Multi-pass membrane protein</topology>
    </subcellularLocation>
</comment>
<evidence type="ECO:0000256" key="5">
    <source>
        <dbReference type="ARBA" id="ARBA00023136"/>
    </source>
</evidence>
<dbReference type="SUPFAM" id="SSF118215">
    <property type="entry name" value="Proton glutamate symport protein"/>
    <property type="match status" value="1"/>
</dbReference>
<dbReference type="InterPro" id="IPR050746">
    <property type="entry name" value="DAACS"/>
</dbReference>
<dbReference type="EMBL" id="JAHHUM010000932">
    <property type="protein sequence ID" value="KAK5615715.1"/>
    <property type="molecule type" value="Genomic_DNA"/>
</dbReference>
<keyword evidence="2 6" id="KW-0813">Transport</keyword>
<feature type="transmembrane region" description="Helical" evidence="6">
    <location>
        <begin position="41"/>
        <end position="63"/>
    </location>
</feature>
<organism evidence="7 8">
    <name type="scientific">Crenichthys baileyi</name>
    <name type="common">White River springfish</name>
    <dbReference type="NCBI Taxonomy" id="28760"/>
    <lineage>
        <taxon>Eukaryota</taxon>
        <taxon>Metazoa</taxon>
        <taxon>Chordata</taxon>
        <taxon>Craniata</taxon>
        <taxon>Vertebrata</taxon>
        <taxon>Euteleostomi</taxon>
        <taxon>Actinopterygii</taxon>
        <taxon>Neopterygii</taxon>
        <taxon>Teleostei</taxon>
        <taxon>Neoteleostei</taxon>
        <taxon>Acanthomorphata</taxon>
        <taxon>Ovalentaria</taxon>
        <taxon>Atherinomorphae</taxon>
        <taxon>Cyprinodontiformes</taxon>
        <taxon>Goodeidae</taxon>
        <taxon>Crenichthys</taxon>
    </lineage>
</organism>
<evidence type="ECO:0000256" key="6">
    <source>
        <dbReference type="RuleBase" id="RU361216"/>
    </source>
</evidence>
<comment type="caution">
    <text evidence="7">The sequence shown here is derived from an EMBL/GenBank/DDBJ whole genome shotgun (WGS) entry which is preliminary data.</text>
</comment>
<evidence type="ECO:0000256" key="3">
    <source>
        <dbReference type="ARBA" id="ARBA00022692"/>
    </source>
</evidence>
<evidence type="ECO:0000256" key="1">
    <source>
        <dbReference type="ARBA" id="ARBA00004141"/>
    </source>
</evidence>
<dbReference type="PANTHER" id="PTHR11958">
    <property type="entry name" value="SODIUM/DICARBOXYLATE SYMPORTER-RELATED"/>
    <property type="match status" value="1"/>
</dbReference>
<feature type="transmembrane region" description="Helical" evidence="6">
    <location>
        <begin position="179"/>
        <end position="199"/>
    </location>
</feature>
<dbReference type="InterPro" id="IPR036458">
    <property type="entry name" value="Na:dicarbo_symporter_sf"/>
</dbReference>
<sequence length="448" mass="48959">MPGDILLGMLQMFTVPLIVTSVITGITGLSTKLSWKIAVSTGIYILVSTLLAVIIGIILVLLLQPGGTNTPTDEDDEEQQPFSVVVILMDLLRNMVPESFIQACYEQYRTEIVLVEVDEDDPSYNPLTNGTEIRLTGSYVAGANMLGLIIWSFIIGILMMRNGEKAKTTVDAIKSLNEAIKIIVTWMLWYLPIGVLFMIASHVVEVQNWESVIKLGKFAGVVILGLFVHSFIVLPLLYLVFVRRNPFVLFKQVSKALLTAAIISSSSVTLPVTFQCCEEILKVERKISRFMLPIATNINMNGTALYEVVAAIFIAQLCDIKLELAQIIAVGVTASISSIGAAGIPATGAVTTLLILTAVGLPANDASLLVVMEWLLDRGNTVVNVLGDCFGVALINHLFEQQLKDLDILTPNLDQDRSISHIRLDLSDLDFKEEFSSLQDPGHLRGLS</sequence>
<dbReference type="GO" id="GO:0015175">
    <property type="term" value="F:neutral L-amino acid transmembrane transporter activity"/>
    <property type="evidence" value="ECO:0007669"/>
    <property type="project" value="TreeGrafter"/>
</dbReference>
<gene>
    <name evidence="7" type="ORF">CRENBAI_023018</name>
</gene>
<keyword evidence="5 6" id="KW-0472">Membrane</keyword>
<accession>A0AAV9S3H8</accession>
<dbReference type="Gene3D" id="1.10.3860.10">
    <property type="entry name" value="Sodium:dicarboxylate symporter"/>
    <property type="match status" value="1"/>
</dbReference>
<dbReference type="PANTHER" id="PTHR11958:SF63">
    <property type="entry name" value="AMINO ACID TRANSPORTER"/>
    <property type="match status" value="1"/>
</dbReference>